<keyword evidence="2" id="KW-1185">Reference proteome</keyword>
<accession>A0ABW4CNR0</accession>
<evidence type="ECO:0000313" key="2">
    <source>
        <dbReference type="Proteomes" id="UP001597192"/>
    </source>
</evidence>
<name>A0ABW4CNR0_9LACO</name>
<gene>
    <name evidence="1" type="ORF">ACFQ47_01330</name>
</gene>
<organism evidence="1 2">
    <name type="scientific">Lacticaseibacillus yichunensis</name>
    <dbReference type="NCBI Taxonomy" id="2486015"/>
    <lineage>
        <taxon>Bacteria</taxon>
        <taxon>Bacillati</taxon>
        <taxon>Bacillota</taxon>
        <taxon>Bacilli</taxon>
        <taxon>Lactobacillales</taxon>
        <taxon>Lactobacillaceae</taxon>
        <taxon>Lacticaseibacillus</taxon>
    </lineage>
</organism>
<sequence>MAVTLKYLVEHGVTRAELARQIGLAPTTVTRVLRQQRTTDLTKRKVKSYLRQLKKGTRQMPPGLELSVQKRIALGTAIAVGGKTPLATIGLPAQVSKQGTFFF</sequence>
<comment type="caution">
    <text evidence="1">The sequence shown here is derived from an EMBL/GenBank/DDBJ whole genome shotgun (WGS) entry which is preliminary data.</text>
</comment>
<dbReference type="Gene3D" id="1.10.10.10">
    <property type="entry name" value="Winged helix-like DNA-binding domain superfamily/Winged helix DNA-binding domain"/>
    <property type="match status" value="1"/>
</dbReference>
<dbReference type="EMBL" id="JBHTOG010000004">
    <property type="protein sequence ID" value="MFD1431351.1"/>
    <property type="molecule type" value="Genomic_DNA"/>
</dbReference>
<evidence type="ECO:0008006" key="3">
    <source>
        <dbReference type="Google" id="ProtNLM"/>
    </source>
</evidence>
<dbReference type="RefSeq" id="WP_125697259.1">
    <property type="nucleotide sequence ID" value="NZ_JBHTOG010000004.1"/>
</dbReference>
<dbReference type="Proteomes" id="UP001597192">
    <property type="component" value="Unassembled WGS sequence"/>
</dbReference>
<reference evidence="2" key="1">
    <citation type="journal article" date="2019" name="Int. J. Syst. Evol. Microbiol.">
        <title>The Global Catalogue of Microorganisms (GCM) 10K type strain sequencing project: providing services to taxonomists for standard genome sequencing and annotation.</title>
        <authorList>
            <consortium name="The Broad Institute Genomics Platform"/>
            <consortium name="The Broad Institute Genome Sequencing Center for Infectious Disease"/>
            <person name="Wu L."/>
            <person name="Ma J."/>
        </authorList>
    </citation>
    <scope>NUCLEOTIDE SEQUENCE [LARGE SCALE GENOMIC DNA]</scope>
    <source>
        <strain evidence="2">CCM 8947</strain>
    </source>
</reference>
<proteinExistence type="predicted"/>
<evidence type="ECO:0000313" key="1">
    <source>
        <dbReference type="EMBL" id="MFD1431351.1"/>
    </source>
</evidence>
<protein>
    <recommendedName>
        <fullName evidence="3">HTH cro/C1-type domain-containing protein</fullName>
    </recommendedName>
</protein>
<dbReference type="InterPro" id="IPR036388">
    <property type="entry name" value="WH-like_DNA-bd_sf"/>
</dbReference>